<dbReference type="PANTHER" id="PTHR43721">
    <property type="entry name" value="ELONGATION FACTOR TU-RELATED"/>
    <property type="match status" value="1"/>
</dbReference>
<evidence type="ECO:0000256" key="5">
    <source>
        <dbReference type="ARBA" id="ARBA00023134"/>
    </source>
</evidence>
<evidence type="ECO:0000256" key="2">
    <source>
        <dbReference type="ARBA" id="ARBA00022490"/>
    </source>
</evidence>
<comment type="subcellular location">
    <subcellularLocation>
        <location evidence="1">Cytoplasm</location>
    </subcellularLocation>
</comment>
<evidence type="ECO:0000313" key="8">
    <source>
        <dbReference type="Proteomes" id="UP001224083"/>
    </source>
</evidence>
<dbReference type="Pfam" id="PF09107">
    <property type="entry name" value="WHD_3rd_SelB"/>
    <property type="match status" value="1"/>
</dbReference>
<name>A0ABT9KE72_9PAST</name>
<dbReference type="InterPro" id="IPR015191">
    <property type="entry name" value="SelB_WHD4"/>
</dbReference>
<comment type="caution">
    <text evidence="7">The sequence shown here is derived from an EMBL/GenBank/DDBJ whole genome shotgun (WGS) entry which is preliminary data.</text>
</comment>
<dbReference type="InterPro" id="IPR004535">
    <property type="entry name" value="Transl_elong_SelB"/>
</dbReference>
<proteinExistence type="predicted"/>
<dbReference type="PRINTS" id="PR00315">
    <property type="entry name" value="ELONGATNFCT"/>
</dbReference>
<evidence type="ECO:0000256" key="1">
    <source>
        <dbReference type="ARBA" id="ARBA00004496"/>
    </source>
</evidence>
<dbReference type="PROSITE" id="PS51722">
    <property type="entry name" value="G_TR_2"/>
    <property type="match status" value="1"/>
</dbReference>
<dbReference type="Proteomes" id="UP001224083">
    <property type="component" value="Unassembled WGS sequence"/>
</dbReference>
<dbReference type="Gene3D" id="3.40.50.300">
    <property type="entry name" value="P-loop containing nucleotide triphosphate hydrolases"/>
    <property type="match status" value="1"/>
</dbReference>
<dbReference type="InterPro" id="IPR027417">
    <property type="entry name" value="P-loop_NTPase"/>
</dbReference>
<dbReference type="InterPro" id="IPR036390">
    <property type="entry name" value="WH_DNA-bd_sf"/>
</dbReference>
<keyword evidence="4" id="KW-0648">Protein biosynthesis</keyword>
<evidence type="ECO:0000256" key="4">
    <source>
        <dbReference type="ARBA" id="ARBA00022917"/>
    </source>
</evidence>
<dbReference type="GO" id="GO:0003746">
    <property type="term" value="F:translation elongation factor activity"/>
    <property type="evidence" value="ECO:0007669"/>
    <property type="project" value="UniProtKB-KW"/>
</dbReference>
<dbReference type="InterPro" id="IPR009001">
    <property type="entry name" value="Transl_elong_EF1A/Init_IF2_C"/>
</dbReference>
<keyword evidence="7" id="KW-0251">Elongation factor</keyword>
<dbReference type="InterPro" id="IPR050055">
    <property type="entry name" value="EF-Tu_GTPase"/>
</dbReference>
<dbReference type="InterPro" id="IPR015190">
    <property type="entry name" value="Elong_fac_SelB-wing-hlx_typ-2"/>
</dbReference>
<dbReference type="InterPro" id="IPR036388">
    <property type="entry name" value="WH-like_DNA-bd_sf"/>
</dbReference>
<keyword evidence="5" id="KW-0342">GTP-binding</keyword>
<dbReference type="InterPro" id="IPR057335">
    <property type="entry name" value="Beta-barrel_SelB"/>
</dbReference>
<evidence type="ECO:0000313" key="7">
    <source>
        <dbReference type="EMBL" id="MDP9500349.1"/>
    </source>
</evidence>
<accession>A0ABT9KE72</accession>
<keyword evidence="3" id="KW-0547">Nucleotide-binding</keyword>
<organism evidence="7 8">
    <name type="scientific">Bisgaard Taxon 45</name>
    <dbReference type="NCBI Taxonomy" id="304289"/>
    <lineage>
        <taxon>Bacteria</taxon>
        <taxon>Pseudomonadati</taxon>
        <taxon>Pseudomonadota</taxon>
        <taxon>Gammaproteobacteria</taxon>
        <taxon>Pasteurellales</taxon>
        <taxon>Pasteurellaceae</taxon>
    </lineage>
</organism>
<dbReference type="EMBL" id="JAQAHH010000006">
    <property type="protein sequence ID" value="MDP9500349.1"/>
    <property type="molecule type" value="Genomic_DNA"/>
</dbReference>
<dbReference type="InterPro" id="IPR009000">
    <property type="entry name" value="Transl_B-barrel_sf"/>
</dbReference>
<keyword evidence="2" id="KW-0963">Cytoplasm</keyword>
<protein>
    <submittedName>
        <fullName evidence="7">Selenocysteine-specific translation elongation factor</fullName>
    </submittedName>
</protein>
<dbReference type="CDD" id="cd04171">
    <property type="entry name" value="SelB"/>
    <property type="match status" value="1"/>
</dbReference>
<dbReference type="SUPFAM" id="SSF46785">
    <property type="entry name" value="Winged helix' DNA-binding domain"/>
    <property type="match status" value="3"/>
</dbReference>
<gene>
    <name evidence="7" type="primary">selB</name>
    <name evidence="7" type="ORF">O7M46_05205</name>
</gene>
<dbReference type="Gene3D" id="2.40.30.10">
    <property type="entry name" value="Translation factors"/>
    <property type="match status" value="1"/>
</dbReference>
<dbReference type="NCBIfam" id="TIGR00231">
    <property type="entry name" value="small_GTP"/>
    <property type="match status" value="1"/>
</dbReference>
<dbReference type="PANTHER" id="PTHR43721:SF22">
    <property type="entry name" value="ELONGATION FACTOR TU, MITOCHONDRIAL"/>
    <property type="match status" value="1"/>
</dbReference>
<feature type="domain" description="Tr-type G" evidence="6">
    <location>
        <begin position="1"/>
        <end position="173"/>
    </location>
</feature>
<evidence type="ECO:0000259" key="6">
    <source>
        <dbReference type="PROSITE" id="PS51722"/>
    </source>
</evidence>
<dbReference type="Gene3D" id="1.10.10.10">
    <property type="entry name" value="Winged helix-like DNA-binding domain superfamily/Winged helix DNA-binding domain"/>
    <property type="match status" value="3"/>
</dbReference>
<reference evidence="7 8" key="1">
    <citation type="submission" date="2022-12" db="EMBL/GenBank/DDBJ databases">
        <title>Genome sequence of Pasteurellaceae Bisgaard Taxon 45.</title>
        <authorList>
            <person name="Foggin C."/>
            <person name="Rosen L.E."/>
            <person name="Henton M."/>
            <person name="Buys A."/>
            <person name="Floyd T."/>
            <person name="Turner A.D."/>
            <person name="Tarbin J."/>
            <person name="Lloyd A.S."/>
            <person name="Chaitezvi C."/>
            <person name="Ellis R.J."/>
            <person name="Roberts H.C."/>
            <person name="Dastjerdi A."/>
            <person name="Nunez A."/>
            <person name="Van Vliet A.H."/>
            <person name="Steinbach F."/>
        </authorList>
    </citation>
    <scope>NUCLEOTIDE SEQUENCE [LARGE SCALE GENOMIC DNA]</scope>
    <source>
        <strain evidence="7 8">VF20HR</strain>
    </source>
</reference>
<dbReference type="Pfam" id="PF25461">
    <property type="entry name" value="Beta-barrel_SelB"/>
    <property type="match status" value="1"/>
</dbReference>
<dbReference type="Pfam" id="PF21214">
    <property type="entry name" value="WHD_2nd_SelB_bact"/>
    <property type="match status" value="1"/>
</dbReference>
<sequence>MIIVTSGHVDHGKTALLQALTGTHTAHLPEEKKRGMTIDLGYAYLPLEKNGKIDRTLGFIDVPGHEKFLVNMLAGLGGIHYAMLIVAADEGVQAQTLEHLAILRLLQLEQIIVVITKADRASSDQIEHLSQQLKVDYPILANSPIFITSAQTTQGIDQLRHYLAELPNLADPNKPFRYAIDRVFSVKGVGTVVTGTAFSGRVKIDDELFLSNGQTVRIKNIHSQNQQTKVGNAGERLALNLNVDLDRITIERGDWLLSQPPLPPTSRISVLLNAETTLQESQPIHLYHASARTTGKLNLLQHKTLLAQQQALAEIILDKPLFLAYGDKLILRSGDAKHLVAGAKVIEIDSPKRHKRTEQRLAFLQALQQAKTGTERTALYLQNKAVLAKTLMWTEQLNEAQLTAILERNQQVRFQDWVFNADYQQQQTEKLLTALAQYHQQHNDQLGMSKARLYRIATLNQPEKLIYHFIEKLLAEGKLQQTRGWLHLSEHKIQFSAEEHALWQAVFAQFEQQHGQPLWVRDLAKVLGLDETTMRNFLYKAGKLGYLTPIVKDRFFLTETIYAYSRLVKQFIAEHGAISVNQLRDELQFGRKLVVQLIEYFDRCGFLRRKGNIHVLRDGDVFDL</sequence>
<dbReference type="CDD" id="cd03696">
    <property type="entry name" value="SelB_II"/>
    <property type="match status" value="1"/>
</dbReference>
<dbReference type="InterPro" id="IPR000795">
    <property type="entry name" value="T_Tr_GTP-bd_dom"/>
</dbReference>
<dbReference type="InterPro" id="IPR005225">
    <property type="entry name" value="Small_GTP-bd"/>
</dbReference>
<keyword evidence="8" id="KW-1185">Reference proteome</keyword>
<dbReference type="NCBIfam" id="TIGR00475">
    <property type="entry name" value="selB"/>
    <property type="match status" value="1"/>
</dbReference>
<dbReference type="SUPFAM" id="SSF50465">
    <property type="entry name" value="EF-Tu/eEF-1alpha/eIF2-gamma C-terminal domain"/>
    <property type="match status" value="1"/>
</dbReference>
<dbReference type="SUPFAM" id="SSF52540">
    <property type="entry name" value="P-loop containing nucleoside triphosphate hydrolases"/>
    <property type="match status" value="1"/>
</dbReference>
<dbReference type="Pfam" id="PF00009">
    <property type="entry name" value="GTP_EFTU"/>
    <property type="match status" value="1"/>
</dbReference>
<dbReference type="InterPro" id="IPR048931">
    <property type="entry name" value="WHD_2nd_SelB_bact"/>
</dbReference>
<dbReference type="CDD" id="cd15491">
    <property type="entry name" value="selB_III"/>
    <property type="match status" value="1"/>
</dbReference>
<evidence type="ECO:0000256" key="3">
    <source>
        <dbReference type="ARBA" id="ARBA00022741"/>
    </source>
</evidence>
<dbReference type="Pfam" id="PF09106">
    <property type="entry name" value="WHD_2nd_SelB"/>
    <property type="match status" value="1"/>
</dbReference>
<dbReference type="SUPFAM" id="SSF50447">
    <property type="entry name" value="Translation proteins"/>
    <property type="match status" value="1"/>
</dbReference>